<feature type="transmembrane region" description="Helical" evidence="7">
    <location>
        <begin position="107"/>
        <end position="126"/>
    </location>
</feature>
<proteinExistence type="predicted"/>
<evidence type="ECO:0000259" key="9">
    <source>
        <dbReference type="Pfam" id="PF13567"/>
    </source>
</evidence>
<feature type="compositionally biased region" description="Basic and acidic residues" evidence="6">
    <location>
        <begin position="747"/>
        <end position="761"/>
    </location>
</feature>
<feature type="transmembrane region" description="Helical" evidence="7">
    <location>
        <begin position="475"/>
        <end position="494"/>
    </location>
</feature>
<accession>A0A840AJY3</accession>
<evidence type="ECO:0000256" key="1">
    <source>
        <dbReference type="ARBA" id="ARBA00004651"/>
    </source>
</evidence>
<evidence type="ECO:0000259" key="8">
    <source>
        <dbReference type="Pfam" id="PF03772"/>
    </source>
</evidence>
<reference evidence="10 11" key="1">
    <citation type="submission" date="2020-08" db="EMBL/GenBank/DDBJ databases">
        <title>Genomic Encyclopedia of Type Strains, Phase IV (KMG-IV): sequencing the most valuable type-strain genomes for metagenomic binning, comparative biology and taxonomic classification.</title>
        <authorList>
            <person name="Goeker M."/>
        </authorList>
    </citation>
    <scope>NUCLEOTIDE SEQUENCE [LARGE SCALE GENOMIC DNA]</scope>
    <source>
        <strain evidence="10 11">DSM 25966</strain>
    </source>
</reference>
<feature type="region of interest" description="Disordered" evidence="6">
    <location>
        <begin position="773"/>
        <end position="798"/>
    </location>
</feature>
<feature type="transmembrane region" description="Helical" evidence="7">
    <location>
        <begin position="83"/>
        <end position="100"/>
    </location>
</feature>
<dbReference type="Pfam" id="PF03772">
    <property type="entry name" value="Competence"/>
    <property type="match status" value="1"/>
</dbReference>
<dbReference type="InterPro" id="IPR025405">
    <property type="entry name" value="DUF4131"/>
</dbReference>
<feature type="transmembrane region" description="Helical" evidence="7">
    <location>
        <begin position="382"/>
        <end position="399"/>
    </location>
</feature>
<feature type="region of interest" description="Disordered" evidence="6">
    <location>
        <begin position="729"/>
        <end position="761"/>
    </location>
</feature>
<feature type="transmembrane region" description="Helical" evidence="7">
    <location>
        <begin position="360"/>
        <end position="377"/>
    </location>
</feature>
<gene>
    <name evidence="10" type="ORF">GGR25_000901</name>
</gene>
<feature type="transmembrane region" description="Helical" evidence="7">
    <location>
        <begin position="301"/>
        <end position="324"/>
    </location>
</feature>
<keyword evidence="2" id="KW-1003">Cell membrane</keyword>
<organism evidence="10 11">
    <name type="scientific">Kaistia hirudinis</name>
    <dbReference type="NCBI Taxonomy" id="1293440"/>
    <lineage>
        <taxon>Bacteria</taxon>
        <taxon>Pseudomonadati</taxon>
        <taxon>Pseudomonadota</taxon>
        <taxon>Alphaproteobacteria</taxon>
        <taxon>Hyphomicrobiales</taxon>
        <taxon>Kaistiaceae</taxon>
        <taxon>Kaistia</taxon>
    </lineage>
</organism>
<evidence type="ECO:0000256" key="6">
    <source>
        <dbReference type="SAM" id="MobiDB-lite"/>
    </source>
</evidence>
<dbReference type="GO" id="GO:0005886">
    <property type="term" value="C:plasma membrane"/>
    <property type="evidence" value="ECO:0007669"/>
    <property type="project" value="UniProtKB-SubCell"/>
</dbReference>
<keyword evidence="3 7" id="KW-0812">Transmembrane</keyword>
<comment type="subcellular location">
    <subcellularLocation>
        <location evidence="1">Cell membrane</location>
        <topology evidence="1">Multi-pass membrane protein</topology>
    </subcellularLocation>
</comment>
<dbReference type="InterPro" id="IPR004477">
    <property type="entry name" value="ComEC_N"/>
</dbReference>
<dbReference type="EMBL" id="JACIDS010000001">
    <property type="protein sequence ID" value="MBB3929882.1"/>
    <property type="molecule type" value="Genomic_DNA"/>
</dbReference>
<keyword evidence="11" id="KW-1185">Reference proteome</keyword>
<feature type="compositionally biased region" description="Low complexity" evidence="6">
    <location>
        <begin position="1"/>
        <end position="15"/>
    </location>
</feature>
<dbReference type="PANTHER" id="PTHR30619">
    <property type="entry name" value="DNA INTERNALIZATION/COMPETENCE PROTEIN COMEC/REC2"/>
    <property type="match status" value="1"/>
</dbReference>
<dbReference type="NCBIfam" id="TIGR00360">
    <property type="entry name" value="ComEC_N-term"/>
    <property type="match status" value="1"/>
</dbReference>
<feature type="transmembrane region" description="Helical" evidence="7">
    <location>
        <begin position="568"/>
        <end position="584"/>
    </location>
</feature>
<dbReference type="AlphaFoldDB" id="A0A840AJY3"/>
<sequence length="798" mass="83802">MAGRAQGPAGLDDLLLPPPDDEAGGGGASPFDAGRPGPVTRLRLSLSANLEREIENGRGFPWLAIAFALGILIYFALPAEPMALALCALAVGLALGAWQLRHRRVGLFRVLLVAAFLATGAATIKLRTDAAAAPRLDRQATGTLAGFVESREARRGGFRLTIRVVSFDARGLKDVPRRVTVTVRGQAPPVGAGVSMLARLRPPSGPVMPGGYDFGLPAYYAGIGGTGFAYGRVSPADLGAPPLGIRLVMPIEAVREAIRVRIAASLSGDTGRIATALTIGDAGGISEEGEDALRSSGLAHVLSVSGLHMVLVAGVVFWSVRALLALSPRLALRRPIKKWAALAALGVTAFYLLISGLDVAAQRSFIMTAVVFAAILLDRRAVSLRNVAIATLIVLLLAPESLLSAGFQMSFAATLALVAGFEVLARRRRGLVPTQRSRLGAVFGWVLVLVGGMSLTALLGGLGTTPFALYHFQRMAPLSILANVAAMPLVDFLVMPMALLAVLVMPFGLEAPVLALMGFGIDGMMDVARTVSAWSEGSGAAAMPSAAALLVFVAGFIWLALMRERWRLAGIVPMIVGGAMALFPDRPALIVAPDGRQVAIRDASGAYHILAEKPDAFTTGIWLRADGDRRDPKDPGLREGVRCDPSGCVAPLPDGRLVALALSRDALADDCRAAVLIVTPLTEIACTAYVATIDRKMLDATGALALATAPQGPLTEMAGSSALEDQTISNAAPTDEPIQTAEDEDRPPDMERKDTRSVREAALDADFVVTRTFPSVRRPFMPPRQVPDEPDSTGPADQ</sequence>
<feature type="domain" description="ComEC/Rec2-related protein" evidence="8">
    <location>
        <begin position="277"/>
        <end position="565"/>
    </location>
</feature>
<feature type="transmembrane region" description="Helical" evidence="7">
    <location>
        <begin position="405"/>
        <end position="425"/>
    </location>
</feature>
<evidence type="ECO:0000313" key="10">
    <source>
        <dbReference type="EMBL" id="MBB3929882.1"/>
    </source>
</evidence>
<evidence type="ECO:0000256" key="3">
    <source>
        <dbReference type="ARBA" id="ARBA00022692"/>
    </source>
</evidence>
<dbReference type="PANTHER" id="PTHR30619:SF1">
    <property type="entry name" value="RECOMBINATION PROTEIN 2"/>
    <property type="match status" value="1"/>
</dbReference>
<comment type="caution">
    <text evidence="10">The sequence shown here is derived from an EMBL/GenBank/DDBJ whole genome shotgun (WGS) entry which is preliminary data.</text>
</comment>
<evidence type="ECO:0000256" key="2">
    <source>
        <dbReference type="ARBA" id="ARBA00022475"/>
    </source>
</evidence>
<protein>
    <submittedName>
        <fullName evidence="10">Competence protein ComEC</fullName>
    </submittedName>
</protein>
<evidence type="ECO:0000256" key="4">
    <source>
        <dbReference type="ARBA" id="ARBA00022989"/>
    </source>
</evidence>
<feature type="transmembrane region" description="Helical" evidence="7">
    <location>
        <begin position="59"/>
        <end position="77"/>
    </location>
</feature>
<feature type="domain" description="DUF4131" evidence="9">
    <location>
        <begin position="82"/>
        <end position="232"/>
    </location>
</feature>
<feature type="transmembrane region" description="Helical" evidence="7">
    <location>
        <begin position="499"/>
        <end position="521"/>
    </location>
</feature>
<feature type="transmembrane region" description="Helical" evidence="7">
    <location>
        <begin position="437"/>
        <end position="463"/>
    </location>
</feature>
<dbReference type="InterPro" id="IPR052159">
    <property type="entry name" value="Competence_DNA_uptake"/>
</dbReference>
<evidence type="ECO:0000256" key="5">
    <source>
        <dbReference type="ARBA" id="ARBA00023136"/>
    </source>
</evidence>
<feature type="transmembrane region" description="Helical" evidence="7">
    <location>
        <begin position="336"/>
        <end position="354"/>
    </location>
</feature>
<dbReference type="Proteomes" id="UP000553963">
    <property type="component" value="Unassembled WGS sequence"/>
</dbReference>
<keyword evidence="5 7" id="KW-0472">Membrane</keyword>
<feature type="region of interest" description="Disordered" evidence="6">
    <location>
        <begin position="1"/>
        <end position="36"/>
    </location>
</feature>
<name>A0A840AJY3_9HYPH</name>
<dbReference type="Pfam" id="PF13567">
    <property type="entry name" value="DUF4131"/>
    <property type="match status" value="1"/>
</dbReference>
<evidence type="ECO:0000313" key="11">
    <source>
        <dbReference type="Proteomes" id="UP000553963"/>
    </source>
</evidence>
<evidence type="ECO:0000256" key="7">
    <source>
        <dbReference type="SAM" id="Phobius"/>
    </source>
</evidence>
<dbReference type="RefSeq" id="WP_183397494.1">
    <property type="nucleotide sequence ID" value="NZ_JACIDS010000001.1"/>
</dbReference>
<keyword evidence="4 7" id="KW-1133">Transmembrane helix</keyword>
<feature type="transmembrane region" description="Helical" evidence="7">
    <location>
        <begin position="541"/>
        <end position="561"/>
    </location>
</feature>